<name>A0A813H6A3_POLGL</name>
<evidence type="ECO:0000259" key="4">
    <source>
        <dbReference type="Pfam" id="PF23276"/>
    </source>
</evidence>
<feature type="repeat" description="PPR" evidence="2">
    <location>
        <begin position="459"/>
        <end position="493"/>
    </location>
</feature>
<dbReference type="Proteomes" id="UP000654075">
    <property type="component" value="Unassembled WGS sequence"/>
</dbReference>
<dbReference type="InterPro" id="IPR002885">
    <property type="entry name" value="PPR_rpt"/>
</dbReference>
<dbReference type="Gene3D" id="1.25.40.10">
    <property type="entry name" value="Tetratricopeptide repeat domain"/>
    <property type="match status" value="3"/>
</dbReference>
<protein>
    <recommendedName>
        <fullName evidence="4">Pentatricopeptide repeat-containing protein-mitochondrial domain-containing protein</fullName>
    </recommendedName>
</protein>
<feature type="repeat" description="PPR" evidence="2">
    <location>
        <begin position="424"/>
        <end position="458"/>
    </location>
</feature>
<proteinExistence type="predicted"/>
<accession>A0A813H6A3</accession>
<dbReference type="Pfam" id="PF13812">
    <property type="entry name" value="PPR_3"/>
    <property type="match status" value="1"/>
</dbReference>
<dbReference type="EMBL" id="CAJNNV010030780">
    <property type="protein sequence ID" value="CAE8633477.1"/>
    <property type="molecule type" value="Genomic_DNA"/>
</dbReference>
<evidence type="ECO:0000256" key="2">
    <source>
        <dbReference type="PROSITE-ProRule" id="PRU00708"/>
    </source>
</evidence>
<evidence type="ECO:0000313" key="6">
    <source>
        <dbReference type="Proteomes" id="UP000654075"/>
    </source>
</evidence>
<feature type="repeat" description="PPR" evidence="2">
    <location>
        <begin position="250"/>
        <end position="284"/>
    </location>
</feature>
<dbReference type="PROSITE" id="PS51375">
    <property type="entry name" value="PPR"/>
    <property type="match status" value="8"/>
</dbReference>
<feature type="repeat" description="PPR" evidence="2">
    <location>
        <begin position="285"/>
        <end position="319"/>
    </location>
</feature>
<dbReference type="NCBIfam" id="TIGR00756">
    <property type="entry name" value="PPR"/>
    <property type="match status" value="4"/>
</dbReference>
<dbReference type="InterPro" id="IPR011990">
    <property type="entry name" value="TPR-like_helical_dom_sf"/>
</dbReference>
<evidence type="ECO:0000313" key="5">
    <source>
        <dbReference type="EMBL" id="CAE8633477.1"/>
    </source>
</evidence>
<reference evidence="5" key="1">
    <citation type="submission" date="2021-02" db="EMBL/GenBank/DDBJ databases">
        <authorList>
            <person name="Dougan E. K."/>
            <person name="Rhodes N."/>
            <person name="Thang M."/>
            <person name="Chan C."/>
        </authorList>
    </citation>
    <scope>NUCLEOTIDE SEQUENCE</scope>
</reference>
<keyword evidence="6" id="KW-1185">Reference proteome</keyword>
<dbReference type="PANTHER" id="PTHR47447:SF17">
    <property type="entry name" value="OS12G0638900 PROTEIN"/>
    <property type="match status" value="1"/>
</dbReference>
<evidence type="ECO:0000256" key="3">
    <source>
        <dbReference type="SAM" id="MobiDB-lite"/>
    </source>
</evidence>
<feature type="domain" description="Pentatricopeptide repeat-containing protein-mitochondrial" evidence="4">
    <location>
        <begin position="322"/>
        <end position="450"/>
    </location>
</feature>
<dbReference type="PANTHER" id="PTHR47447">
    <property type="entry name" value="OS03G0856100 PROTEIN"/>
    <property type="match status" value="1"/>
</dbReference>
<dbReference type="Pfam" id="PF13041">
    <property type="entry name" value="PPR_2"/>
    <property type="match status" value="1"/>
</dbReference>
<sequence>MLRFGPCVPLGLALRRGLAAGGGALEQGAGRSERPVGSPFAGSGGSASSRGSRDSRGDSKKPSGNPFTSNPFATADANKGGWSSESAADVEAMQLRRAREASEKTWQYNRMLGVCSAAQDFQGAERIMQRMIKDRIKPNNETFAWVISASAEARDIVRAEFWLNRVAATRLYPKVPQQGAVLRSLAEAGAIGLVQGASVGDSAARTLTGSSGFFLHIKSLSASSREPSPKDVGKALEFFHEMVRQGKTPDLHHYTMLLGVLATGGRWEEVRKQMKDMREKGLEPNEVTYCALISGSAYGKDVKLAEEFFSEAVASGLQPTLGMMNAVLKVAARSVDVPAAERWLMKIKDAGMAPDTISHNTFLDACARAGDIASAEVALQRMTRQKLEPDAMSYNALVRACSGANNAQQAESWLDRMMEAMQPDTRVFNAALKACVDAKDFVRLGKLYERMREEGVAKDAATFTTMALLYARRGDFDRVEDLMFEAREAGFPHLETEYSCLLSAYANARPREPKRAERVFRDMVTEGVAPNDRTSRFLGMALGRNGARDLMVELGIPEPQESQPPDK</sequence>
<feature type="repeat" description="PPR" evidence="2">
    <location>
        <begin position="355"/>
        <end position="389"/>
    </location>
</feature>
<gene>
    <name evidence="5" type="ORF">PGLA1383_LOCUS49350</name>
</gene>
<feature type="repeat" description="PPR" evidence="2">
    <location>
        <begin position="494"/>
        <end position="530"/>
    </location>
</feature>
<evidence type="ECO:0000256" key="1">
    <source>
        <dbReference type="ARBA" id="ARBA00022737"/>
    </source>
</evidence>
<organism evidence="5 6">
    <name type="scientific">Polarella glacialis</name>
    <name type="common">Dinoflagellate</name>
    <dbReference type="NCBI Taxonomy" id="89957"/>
    <lineage>
        <taxon>Eukaryota</taxon>
        <taxon>Sar</taxon>
        <taxon>Alveolata</taxon>
        <taxon>Dinophyceae</taxon>
        <taxon>Suessiales</taxon>
        <taxon>Suessiaceae</taxon>
        <taxon>Polarella</taxon>
    </lineage>
</organism>
<comment type="caution">
    <text evidence="5">The sequence shown here is derived from an EMBL/GenBank/DDBJ whole genome shotgun (WGS) entry which is preliminary data.</text>
</comment>
<dbReference type="AlphaFoldDB" id="A0A813H6A3"/>
<feature type="repeat" description="PPR" evidence="2">
    <location>
        <begin position="390"/>
        <end position="420"/>
    </location>
</feature>
<dbReference type="Pfam" id="PF01535">
    <property type="entry name" value="PPR"/>
    <property type="match status" value="1"/>
</dbReference>
<dbReference type="OrthoDB" id="185373at2759"/>
<feature type="repeat" description="PPR" evidence="2">
    <location>
        <begin position="104"/>
        <end position="138"/>
    </location>
</feature>
<keyword evidence="1" id="KW-0677">Repeat</keyword>
<dbReference type="Pfam" id="PF23276">
    <property type="entry name" value="TPR_24"/>
    <property type="match status" value="1"/>
</dbReference>
<dbReference type="InterPro" id="IPR057027">
    <property type="entry name" value="TPR_mt"/>
</dbReference>
<feature type="compositionally biased region" description="Basic and acidic residues" evidence="3">
    <location>
        <begin position="51"/>
        <end position="61"/>
    </location>
</feature>
<feature type="region of interest" description="Disordered" evidence="3">
    <location>
        <begin position="23"/>
        <end position="85"/>
    </location>
</feature>